<dbReference type="PROSITE" id="PS50088">
    <property type="entry name" value="ANK_REPEAT"/>
    <property type="match status" value="2"/>
</dbReference>
<dbReference type="RefSeq" id="WP_319048443.1">
    <property type="nucleotide sequence ID" value="NZ_JAUQUR010000008.1"/>
</dbReference>
<evidence type="ECO:0000313" key="4">
    <source>
        <dbReference type="EMBL" id="MDX4069920.1"/>
    </source>
</evidence>
<keyword evidence="2 3" id="KW-0040">ANK repeat</keyword>
<evidence type="ECO:0000256" key="1">
    <source>
        <dbReference type="ARBA" id="ARBA00022737"/>
    </source>
</evidence>
<sequence length="845" mass="100818">MQKINIEFSKHRTNGFILDFLIKSLEVFQKNDSKTYQRFLNEDEISAQEYHDTQDTIISDILFTFFDSFKNKDYKYYEKLINEFFKFYNLYKLNNETLATSQKQLDFITIINVFIPFINHLFFDRLLKYKIELSLIDSILPDEKENTIQKLFKLLESTFEDKTNLKDAIYKILDDNDKNYNLVKEDYDNWINGKNIPNMRHLNMLSELAKFSNKFSENELKILFMFAKLIQYLYSKSKEYFGVELTSLIIKHYKIISMINFLQVSNKLNIFINSCKAKNFEQIKIYLEQYFYQSMDLFYMLDYFVKNNDYLNKTEDMKKYIHENRNKFDILYKIDEKTFFNKIENILPITYFYRNSVVCDSSNITIQDIAKNFYEFSQESSKLYIYVEPTNKKNEKSETNFLEVLKKLENKFNLEKEPYSLFLKARYYAQKREYKKSTEYYLKALKYGKNTIGINIKDIIKEGLFVSAQNTRNEQIDLDKASSPFRKFYNEAYFYKLLESLPKKINQHFLLDMQKQFDIYFKNLFPRVKESSNIFLSSNFLVTNTKDFENVKIDFDNPNKWIKKDLPNKITQLMHCCQLSKIEDVKKLLQANVDVNTKKLNDNCTALICCFGNNYNITENQFEIMELLIPKMSIDALNAKLIKKNETAMSYAIENGLVDIVKLLIDYNVDLNEKCTLDEISYLYYCIQLIYFSNLNLDDYLNFLRYGSKSVSSSQKESSKIIQANPLINNIFDNEIQLNLSNMINNPIHKAIWDDISKANNKRYKDNSKNYYKIFDLLVDNLDYVDISEKNGFTPLIFATEINDTHIVKRLLEKDANPDYYNNFNFRAYDYAKLNKNEELMDLLT</sequence>
<accession>A0AAW9DCE9</accession>
<feature type="repeat" description="ANK" evidence="3">
    <location>
        <begin position="644"/>
        <end position="676"/>
    </location>
</feature>
<evidence type="ECO:0000256" key="2">
    <source>
        <dbReference type="ARBA" id="ARBA00023043"/>
    </source>
</evidence>
<name>A0AAW9DCE9_9BACT</name>
<evidence type="ECO:0000313" key="5">
    <source>
        <dbReference type="Proteomes" id="UP001283691"/>
    </source>
</evidence>
<gene>
    <name evidence="4" type="ORF">Q6A80_09330</name>
</gene>
<dbReference type="PROSITE" id="PS50297">
    <property type="entry name" value="ANK_REP_REGION"/>
    <property type="match status" value="2"/>
</dbReference>
<organism evidence="4 5">
    <name type="scientific">Aliarcobacter skirrowii</name>
    <dbReference type="NCBI Taxonomy" id="28200"/>
    <lineage>
        <taxon>Bacteria</taxon>
        <taxon>Pseudomonadati</taxon>
        <taxon>Campylobacterota</taxon>
        <taxon>Epsilonproteobacteria</taxon>
        <taxon>Campylobacterales</taxon>
        <taxon>Arcobacteraceae</taxon>
        <taxon>Aliarcobacter</taxon>
    </lineage>
</organism>
<dbReference type="EMBL" id="JAUQUR010000008">
    <property type="protein sequence ID" value="MDX4069920.1"/>
    <property type="molecule type" value="Genomic_DNA"/>
</dbReference>
<dbReference type="InterPro" id="IPR036770">
    <property type="entry name" value="Ankyrin_rpt-contain_sf"/>
</dbReference>
<dbReference type="PANTHER" id="PTHR24126:SF14">
    <property type="entry name" value="ANK_REP_REGION DOMAIN-CONTAINING PROTEIN"/>
    <property type="match status" value="1"/>
</dbReference>
<dbReference type="PANTHER" id="PTHR24126">
    <property type="entry name" value="ANKYRIN REPEAT, PH AND SEC7 DOMAIN CONTAINING PROTEIN SECG-RELATED"/>
    <property type="match status" value="1"/>
</dbReference>
<feature type="repeat" description="ANK" evidence="3">
    <location>
        <begin position="791"/>
        <end position="823"/>
    </location>
</feature>
<keyword evidence="1" id="KW-0677">Repeat</keyword>
<dbReference type="Proteomes" id="UP001283691">
    <property type="component" value="Unassembled WGS sequence"/>
</dbReference>
<reference evidence="4" key="1">
    <citation type="journal article" date="2023" name="Front. Microbiol.">
        <title>Genomic diversity and taxonomic marker for Arcobacter species.</title>
        <authorList>
            <person name="Zhou G."/>
            <person name="Gu Y."/>
            <person name="Wang H."/>
            <person name="Chen X."/>
            <person name="Zhang X."/>
            <person name="Shao Z."/>
            <person name="Yan X."/>
            <person name="Zhang J."/>
            <person name="Zhang M."/>
        </authorList>
    </citation>
    <scope>NUCLEOTIDE SEQUENCE</scope>
    <source>
        <strain evidence="4">BJSY19SF1-2</strain>
    </source>
</reference>
<dbReference type="SUPFAM" id="SSF48403">
    <property type="entry name" value="Ankyrin repeat"/>
    <property type="match status" value="1"/>
</dbReference>
<dbReference type="Pfam" id="PF12796">
    <property type="entry name" value="Ank_2"/>
    <property type="match status" value="1"/>
</dbReference>
<reference evidence="4" key="2">
    <citation type="submission" date="2023-07" db="EMBL/GenBank/DDBJ databases">
        <authorList>
            <person name="Zhang M."/>
            <person name="Zhou G."/>
        </authorList>
    </citation>
    <scope>NUCLEOTIDE SEQUENCE</scope>
    <source>
        <strain evidence="4">BJSY19SF1-2</strain>
    </source>
</reference>
<dbReference type="InterPro" id="IPR002110">
    <property type="entry name" value="Ankyrin_rpt"/>
</dbReference>
<comment type="caution">
    <text evidence="4">The sequence shown here is derived from an EMBL/GenBank/DDBJ whole genome shotgun (WGS) entry which is preliminary data.</text>
</comment>
<dbReference type="Pfam" id="PF00023">
    <property type="entry name" value="Ank"/>
    <property type="match status" value="1"/>
</dbReference>
<dbReference type="AlphaFoldDB" id="A0AAW9DCE9"/>
<protein>
    <submittedName>
        <fullName evidence="4">Ankyrin repeat domain-containing protein</fullName>
    </submittedName>
</protein>
<proteinExistence type="predicted"/>
<dbReference type="Gene3D" id="1.25.40.20">
    <property type="entry name" value="Ankyrin repeat-containing domain"/>
    <property type="match status" value="2"/>
</dbReference>
<evidence type="ECO:0000256" key="3">
    <source>
        <dbReference type="PROSITE-ProRule" id="PRU00023"/>
    </source>
</evidence>
<dbReference type="SMART" id="SM00248">
    <property type="entry name" value="ANK"/>
    <property type="match status" value="5"/>
</dbReference>